<dbReference type="AlphaFoldDB" id="A0A8S3TLF4"/>
<comment type="caution">
    <text evidence="1">The sequence shown here is derived from an EMBL/GenBank/DDBJ whole genome shotgun (WGS) entry which is preliminary data.</text>
</comment>
<dbReference type="EMBL" id="CAJPWZ010002184">
    <property type="protein sequence ID" value="CAG2232481.1"/>
    <property type="molecule type" value="Genomic_DNA"/>
</dbReference>
<keyword evidence="2" id="KW-1185">Reference proteome</keyword>
<accession>A0A8S3TLF4</accession>
<gene>
    <name evidence="1" type="ORF">MEDL_45196</name>
</gene>
<protein>
    <submittedName>
        <fullName evidence="1">Uncharacterized protein</fullName>
    </submittedName>
</protein>
<evidence type="ECO:0000313" key="2">
    <source>
        <dbReference type="Proteomes" id="UP000683360"/>
    </source>
</evidence>
<organism evidence="1 2">
    <name type="scientific">Mytilus edulis</name>
    <name type="common">Blue mussel</name>
    <dbReference type="NCBI Taxonomy" id="6550"/>
    <lineage>
        <taxon>Eukaryota</taxon>
        <taxon>Metazoa</taxon>
        <taxon>Spiralia</taxon>
        <taxon>Lophotrochozoa</taxon>
        <taxon>Mollusca</taxon>
        <taxon>Bivalvia</taxon>
        <taxon>Autobranchia</taxon>
        <taxon>Pteriomorphia</taxon>
        <taxon>Mytilida</taxon>
        <taxon>Mytiloidea</taxon>
        <taxon>Mytilidae</taxon>
        <taxon>Mytilinae</taxon>
        <taxon>Mytilus</taxon>
    </lineage>
</organism>
<evidence type="ECO:0000313" key="1">
    <source>
        <dbReference type="EMBL" id="CAG2232481.1"/>
    </source>
</evidence>
<name>A0A8S3TLF4_MYTED</name>
<dbReference type="Proteomes" id="UP000683360">
    <property type="component" value="Unassembled WGS sequence"/>
</dbReference>
<proteinExistence type="predicted"/>
<reference evidence="1" key="1">
    <citation type="submission" date="2021-03" db="EMBL/GenBank/DDBJ databases">
        <authorList>
            <person name="Bekaert M."/>
        </authorList>
    </citation>
    <scope>NUCLEOTIDE SEQUENCE</scope>
</reference>
<sequence length="241" mass="27705">MKGSDTDIMIVSTTIQASDDDNLSKSFMLHRYDSMSPDLKPGFVLVEGRMENYHFTLLPSWFIKSSFLEQAFLMRNKHKFNQHGPAMTTCAGGKDIDFVPCIKNTDDRRMTHKQLHTLRKLYIYLLCKGCKTDLACGKTMLASWLYNQRNFNDCLQVTSFVLECGNFRGLHVYSESKFSSDQSMPNTSSSDVISHLRYSNIVNMIVSDNSKLCVTELSRFLNCLLNMLSIDDYRRRNVKPL</sequence>